<feature type="non-terminal residue" evidence="2">
    <location>
        <position position="65"/>
    </location>
</feature>
<evidence type="ECO:0000256" key="1">
    <source>
        <dbReference type="SAM" id="MobiDB-lite"/>
    </source>
</evidence>
<feature type="region of interest" description="Disordered" evidence="1">
    <location>
        <begin position="1"/>
        <end position="29"/>
    </location>
</feature>
<feature type="region of interest" description="Disordered" evidence="1">
    <location>
        <begin position="45"/>
        <end position="65"/>
    </location>
</feature>
<sequence length="65" mass="7274">MDVADPPHSSASRQSRPPFKRRRMPASISRQRFQTLFSSLQSPLRCARTRCKSGRKATASSAGRL</sequence>
<dbReference type="EMBL" id="BKCJ011816349">
    <property type="protein sequence ID" value="GFD55299.1"/>
    <property type="molecule type" value="Genomic_DNA"/>
</dbReference>
<organism evidence="2">
    <name type="scientific">Tanacetum cinerariifolium</name>
    <name type="common">Dalmatian daisy</name>
    <name type="synonym">Chrysanthemum cinerariifolium</name>
    <dbReference type="NCBI Taxonomy" id="118510"/>
    <lineage>
        <taxon>Eukaryota</taxon>
        <taxon>Viridiplantae</taxon>
        <taxon>Streptophyta</taxon>
        <taxon>Embryophyta</taxon>
        <taxon>Tracheophyta</taxon>
        <taxon>Spermatophyta</taxon>
        <taxon>Magnoliopsida</taxon>
        <taxon>eudicotyledons</taxon>
        <taxon>Gunneridae</taxon>
        <taxon>Pentapetalae</taxon>
        <taxon>asterids</taxon>
        <taxon>campanulids</taxon>
        <taxon>Asterales</taxon>
        <taxon>Asteraceae</taxon>
        <taxon>Asteroideae</taxon>
        <taxon>Anthemideae</taxon>
        <taxon>Anthemidinae</taxon>
        <taxon>Tanacetum</taxon>
    </lineage>
</organism>
<name>A0A699X6Y5_TANCI</name>
<evidence type="ECO:0000313" key="2">
    <source>
        <dbReference type="EMBL" id="GFD55299.1"/>
    </source>
</evidence>
<dbReference type="AlphaFoldDB" id="A0A699X6Y5"/>
<proteinExistence type="predicted"/>
<protein>
    <submittedName>
        <fullName evidence="2">Uncharacterized protein</fullName>
    </submittedName>
</protein>
<reference evidence="2" key="1">
    <citation type="journal article" date="2019" name="Sci. Rep.">
        <title>Draft genome of Tanacetum cinerariifolium, the natural source of mosquito coil.</title>
        <authorList>
            <person name="Yamashiro T."/>
            <person name="Shiraishi A."/>
            <person name="Satake H."/>
            <person name="Nakayama K."/>
        </authorList>
    </citation>
    <scope>NUCLEOTIDE SEQUENCE</scope>
</reference>
<comment type="caution">
    <text evidence="2">The sequence shown here is derived from an EMBL/GenBank/DDBJ whole genome shotgun (WGS) entry which is preliminary data.</text>
</comment>
<accession>A0A699X6Y5</accession>
<gene>
    <name evidence="2" type="ORF">Tci_927268</name>
</gene>